<dbReference type="NCBIfam" id="TIGR04138">
    <property type="entry name" value="Plancto_Ver_chp"/>
    <property type="match status" value="1"/>
</dbReference>
<dbReference type="Proteomes" id="UP000231292">
    <property type="component" value="Unassembled WGS sequence"/>
</dbReference>
<reference evidence="1 2" key="1">
    <citation type="submission" date="2017-09" db="EMBL/GenBank/DDBJ databases">
        <title>Depth-based differentiation of microbial function through sediment-hosted aquifers and enrichment of novel symbionts in the deep terrestrial subsurface.</title>
        <authorList>
            <person name="Probst A.J."/>
            <person name="Ladd B."/>
            <person name="Jarett J.K."/>
            <person name="Geller-Mcgrath D.E."/>
            <person name="Sieber C.M."/>
            <person name="Emerson J.B."/>
            <person name="Anantharaman K."/>
            <person name="Thomas B.C."/>
            <person name="Malmstrom R."/>
            <person name="Stieglmeier M."/>
            <person name="Klingl A."/>
            <person name="Woyke T."/>
            <person name="Ryan C.M."/>
            <person name="Banfield J.F."/>
        </authorList>
    </citation>
    <scope>NUCLEOTIDE SEQUENCE [LARGE SCALE GENOMIC DNA]</scope>
    <source>
        <strain evidence="1">CG23_combo_of_CG06-09_8_20_14_all_41_10</strain>
    </source>
</reference>
<proteinExistence type="predicted"/>
<protein>
    <submittedName>
        <fullName evidence="1">Uncharacterized protein</fullName>
    </submittedName>
</protein>
<accession>A0A2G9YLG7</accession>
<dbReference type="InterPro" id="IPR026406">
    <property type="entry name" value="Ver/Plancto_CHP"/>
</dbReference>
<organism evidence="1 2">
    <name type="scientific">Candidatus Sherwoodlollariibacterium unditelluris</name>
    <dbReference type="NCBI Taxonomy" id="1974757"/>
    <lineage>
        <taxon>Bacteria</taxon>
        <taxon>Pseudomonadati</taxon>
        <taxon>Candidatus Omnitrophota</taxon>
        <taxon>Candidatus Sherwoodlollariibacterium</taxon>
    </lineage>
</organism>
<comment type="caution">
    <text evidence="1">The sequence shown here is derived from an EMBL/GenBank/DDBJ whole genome shotgun (WGS) entry which is preliminary data.</text>
</comment>
<dbReference type="EMBL" id="PCRK01000081">
    <property type="protein sequence ID" value="PIP19341.1"/>
    <property type="molecule type" value="Genomic_DNA"/>
</dbReference>
<gene>
    <name evidence="1" type="ORF">COX41_03415</name>
</gene>
<sequence>MAKQKNFYQAVEEICARDNRYKPDAYEFIIQALHFTQAKLKKQGHVTGRELLEGIREFVIEQYGPMAKTVLAHWGIIKTQDFGNLVFNLIDKKMLSKTDTDSIDDFRDIYDFEVVFGNVLKDSVIEGME</sequence>
<evidence type="ECO:0000313" key="2">
    <source>
        <dbReference type="Proteomes" id="UP000231292"/>
    </source>
</evidence>
<name>A0A2G9YLG7_9BACT</name>
<dbReference type="AlphaFoldDB" id="A0A2G9YLG7"/>
<evidence type="ECO:0000313" key="1">
    <source>
        <dbReference type="EMBL" id="PIP19341.1"/>
    </source>
</evidence>